<evidence type="ECO:0000256" key="3">
    <source>
        <dbReference type="ARBA" id="ARBA00022496"/>
    </source>
</evidence>
<dbReference type="Pfam" id="PF08402">
    <property type="entry name" value="TOBE_2"/>
    <property type="match status" value="1"/>
</dbReference>
<dbReference type="AlphaFoldDB" id="A0AAU7KIN0"/>
<evidence type="ECO:0000256" key="5">
    <source>
        <dbReference type="ARBA" id="ARBA00022840"/>
    </source>
</evidence>
<dbReference type="PROSITE" id="PS00211">
    <property type="entry name" value="ABC_TRANSPORTER_1"/>
    <property type="match status" value="1"/>
</dbReference>
<keyword evidence="2" id="KW-1003">Cell membrane</keyword>
<dbReference type="Pfam" id="PF00005">
    <property type="entry name" value="ABC_tran"/>
    <property type="match status" value="1"/>
</dbReference>
<evidence type="ECO:0000259" key="9">
    <source>
        <dbReference type="PROSITE" id="PS50893"/>
    </source>
</evidence>
<accession>A0AAU7KIN0</accession>
<dbReference type="InterPro" id="IPR050093">
    <property type="entry name" value="ABC_SmlMolc_Importer"/>
</dbReference>
<keyword evidence="4" id="KW-0547">Nucleotide-binding</keyword>
<evidence type="ECO:0000256" key="8">
    <source>
        <dbReference type="ARBA" id="ARBA00023136"/>
    </source>
</evidence>
<dbReference type="EMBL" id="CP098827">
    <property type="protein sequence ID" value="XBO71507.1"/>
    <property type="molecule type" value="Genomic_DNA"/>
</dbReference>
<evidence type="ECO:0000256" key="7">
    <source>
        <dbReference type="ARBA" id="ARBA00023065"/>
    </source>
</evidence>
<dbReference type="InterPro" id="IPR003593">
    <property type="entry name" value="AAA+_ATPase"/>
</dbReference>
<dbReference type="PROSITE" id="PS50893">
    <property type="entry name" value="ABC_TRANSPORTER_2"/>
    <property type="match status" value="1"/>
</dbReference>
<keyword evidence="1" id="KW-0813">Transport</keyword>
<evidence type="ECO:0000256" key="6">
    <source>
        <dbReference type="ARBA" id="ARBA00023004"/>
    </source>
</evidence>
<dbReference type="PANTHER" id="PTHR42781:SF4">
    <property type="entry name" value="SPERMIDINE_PUTRESCINE IMPORT ATP-BINDING PROTEIN POTA"/>
    <property type="match status" value="1"/>
</dbReference>
<name>A0AAU7KIN0_9GAMM</name>
<dbReference type="InterPro" id="IPR008995">
    <property type="entry name" value="Mo/tungstate-bd_C_term_dom"/>
</dbReference>
<dbReference type="InterPro" id="IPR017871">
    <property type="entry name" value="ABC_transporter-like_CS"/>
</dbReference>
<keyword evidence="6" id="KW-0408">Iron</keyword>
<dbReference type="InterPro" id="IPR027417">
    <property type="entry name" value="P-loop_NTPase"/>
</dbReference>
<evidence type="ECO:0000256" key="2">
    <source>
        <dbReference type="ARBA" id="ARBA00022475"/>
    </source>
</evidence>
<dbReference type="GO" id="GO:0043190">
    <property type="term" value="C:ATP-binding cassette (ABC) transporter complex"/>
    <property type="evidence" value="ECO:0007669"/>
    <property type="project" value="InterPro"/>
</dbReference>
<dbReference type="PANTHER" id="PTHR42781">
    <property type="entry name" value="SPERMIDINE/PUTRESCINE IMPORT ATP-BINDING PROTEIN POTA"/>
    <property type="match status" value="1"/>
</dbReference>
<dbReference type="GO" id="GO:0015408">
    <property type="term" value="F:ABC-type ferric iron transporter activity"/>
    <property type="evidence" value="ECO:0007669"/>
    <property type="project" value="InterPro"/>
</dbReference>
<dbReference type="RefSeq" id="WP_045991380.1">
    <property type="nucleotide sequence ID" value="NZ_CP098827.1"/>
</dbReference>
<organism evidence="10">
    <name type="scientific">Halomonas sp. RT37</name>
    <dbReference type="NCBI Taxonomy" id="2950872"/>
    <lineage>
        <taxon>Bacteria</taxon>
        <taxon>Pseudomonadati</taxon>
        <taxon>Pseudomonadota</taxon>
        <taxon>Gammaproteobacteria</taxon>
        <taxon>Oceanospirillales</taxon>
        <taxon>Halomonadaceae</taxon>
        <taxon>Halomonas</taxon>
    </lineage>
</organism>
<dbReference type="Gene3D" id="3.40.50.300">
    <property type="entry name" value="P-loop containing nucleotide triphosphate hydrolases"/>
    <property type="match status" value="1"/>
</dbReference>
<keyword evidence="5 10" id="KW-0067">ATP-binding</keyword>
<reference evidence="10" key="1">
    <citation type="submission" date="2022-06" db="EMBL/GenBank/DDBJ databases">
        <title>A novel DMS-producing enzyme.</title>
        <authorList>
            <person name="Zhang Y."/>
        </authorList>
    </citation>
    <scope>NUCLEOTIDE SEQUENCE</scope>
    <source>
        <strain evidence="10">RT37</strain>
    </source>
</reference>
<keyword evidence="7" id="KW-0406">Ion transport</keyword>
<dbReference type="GO" id="GO:0015697">
    <property type="term" value="P:quaternary ammonium group transport"/>
    <property type="evidence" value="ECO:0007669"/>
    <property type="project" value="UniProtKB-ARBA"/>
</dbReference>
<dbReference type="GO" id="GO:0016887">
    <property type="term" value="F:ATP hydrolysis activity"/>
    <property type="evidence" value="ECO:0007669"/>
    <property type="project" value="InterPro"/>
</dbReference>
<dbReference type="InterPro" id="IPR015853">
    <property type="entry name" value="ABC_transpr_FbpC"/>
</dbReference>
<dbReference type="SMART" id="SM00382">
    <property type="entry name" value="AAA"/>
    <property type="match status" value="1"/>
</dbReference>
<keyword evidence="3" id="KW-0410">Iron transport</keyword>
<gene>
    <name evidence="10" type="ORF">NFG58_01965</name>
</gene>
<evidence type="ECO:0000256" key="1">
    <source>
        <dbReference type="ARBA" id="ARBA00022448"/>
    </source>
</evidence>
<evidence type="ECO:0000256" key="4">
    <source>
        <dbReference type="ARBA" id="ARBA00022741"/>
    </source>
</evidence>
<dbReference type="SUPFAM" id="SSF52540">
    <property type="entry name" value="P-loop containing nucleoside triphosphate hydrolases"/>
    <property type="match status" value="1"/>
</dbReference>
<proteinExistence type="predicted"/>
<dbReference type="FunFam" id="3.40.50.300:FF:000425">
    <property type="entry name" value="Probable ABC transporter, ATP-binding subunit"/>
    <property type="match status" value="1"/>
</dbReference>
<feature type="domain" description="ABC transporter" evidence="9">
    <location>
        <begin position="26"/>
        <end position="259"/>
    </location>
</feature>
<evidence type="ECO:0000313" key="10">
    <source>
        <dbReference type="EMBL" id="XBO71507.1"/>
    </source>
</evidence>
<dbReference type="SUPFAM" id="SSF50331">
    <property type="entry name" value="MOP-like"/>
    <property type="match status" value="1"/>
</dbReference>
<dbReference type="GO" id="GO:0005524">
    <property type="term" value="F:ATP binding"/>
    <property type="evidence" value="ECO:0007669"/>
    <property type="project" value="UniProtKB-KW"/>
</dbReference>
<dbReference type="CDD" id="cd03259">
    <property type="entry name" value="ABC_Carb_Solutes_like"/>
    <property type="match status" value="1"/>
</dbReference>
<dbReference type="InterPro" id="IPR013611">
    <property type="entry name" value="Transp-assoc_OB_typ2"/>
</dbReference>
<dbReference type="InterPro" id="IPR003439">
    <property type="entry name" value="ABC_transporter-like_ATP-bd"/>
</dbReference>
<keyword evidence="8" id="KW-0472">Membrane</keyword>
<protein>
    <submittedName>
        <fullName evidence="10">ABC transporter ATP-binding protein</fullName>
    </submittedName>
</protein>
<sequence>MTSHLASSATVSEQTFEEGVVADPLLAVRNIQHRYDSKLAVSDASFDIAPGEVVCLLGPSGCGKTTLLRIVAGLEALQQGELKFDGQTLAAPGRPHVPPEKRSVGLAFQESALFPHLSVLDNVTFGLKGMPARARRERALELLAQLGMDGYSEAFPHTLSGGQQQRVALARALAPSPQLMLLDEPFSSLDARLRDRIRDDTLHVLKQVGAGTLLVTHDPEEAMFMADRIVLMRDGRVVQVGTPEELYCAPADPFVVTFFGDVNRLEGVAQRGYVHTAVGPVATDLPDGARAQVLMRPEALRVVEIESDGQHAHHSHVLMARLLGRCSLLHLCVHGIDGQEAHMHARVPGVFLPREGQAVQVSLDPAQVFVFPAEASGAEAV</sequence>